<name>A0A3L6LAJ0_9TRYP</name>
<dbReference type="Proteomes" id="UP000266743">
    <property type="component" value="Chromosome 3"/>
</dbReference>
<feature type="region of interest" description="Disordered" evidence="1">
    <location>
        <begin position="92"/>
        <end position="111"/>
    </location>
</feature>
<feature type="region of interest" description="Disordered" evidence="1">
    <location>
        <begin position="207"/>
        <end position="232"/>
    </location>
</feature>
<dbReference type="EMBL" id="QSBY01000003">
    <property type="protein sequence ID" value="RHW73693.1"/>
    <property type="molecule type" value="Genomic_DNA"/>
</dbReference>
<accession>A0A3L6LAJ0</accession>
<proteinExistence type="predicted"/>
<evidence type="ECO:0000313" key="2">
    <source>
        <dbReference type="EMBL" id="RHW73693.1"/>
    </source>
</evidence>
<sequence length="326" mass="36172">MRTTTHGSLYWRQLAFLPGHLNTRLASHGSCGTGSTRNYSFIMGSHRIIGGDMITSPAFVTPTFSTRCRLHSAVGGGTNTDLHQHCEQHSFEGGASVGTKPTNSASAKSTEQEEAVNNLLEEVQALLSRPVPIGSLFRALSADSKKTLVKNKVPLEQLLLQYPRNFALYQQGALRNRTIFCSPPHLVPANARPMVLENTSHISASTYAAGVRSSSSPSSPEAPASSPLKPDDINARVLQHDPLSEKQQRLNTVLQYIPNEWSPFTELGIPEEVRVRCMGKPGLKAMQFFERYPQYFEVRQQGRGEHTFHVRRSMALQRSQEPQHTR</sequence>
<dbReference type="AlphaFoldDB" id="A0A3L6LAJ0"/>
<reference evidence="2 3" key="1">
    <citation type="submission" date="2018-09" db="EMBL/GenBank/DDBJ databases">
        <title>whole genome sequence of T. equiperdum IVM-t1 strain.</title>
        <authorList>
            <person name="Suganuma K."/>
        </authorList>
    </citation>
    <scope>NUCLEOTIDE SEQUENCE [LARGE SCALE GENOMIC DNA]</scope>
    <source>
        <strain evidence="2 3">IVM-t1</strain>
    </source>
</reference>
<evidence type="ECO:0000256" key="1">
    <source>
        <dbReference type="SAM" id="MobiDB-lite"/>
    </source>
</evidence>
<organism evidence="2 3">
    <name type="scientific">Trypanosoma brucei equiperdum</name>
    <dbReference type="NCBI Taxonomy" id="630700"/>
    <lineage>
        <taxon>Eukaryota</taxon>
        <taxon>Discoba</taxon>
        <taxon>Euglenozoa</taxon>
        <taxon>Kinetoplastea</taxon>
        <taxon>Metakinetoplastina</taxon>
        <taxon>Trypanosomatida</taxon>
        <taxon>Trypanosomatidae</taxon>
        <taxon>Trypanosoma</taxon>
    </lineage>
</organism>
<comment type="caution">
    <text evidence="2">The sequence shown here is derived from an EMBL/GenBank/DDBJ whole genome shotgun (WGS) entry which is preliminary data.</text>
</comment>
<feature type="compositionally biased region" description="Low complexity" evidence="1">
    <location>
        <begin position="213"/>
        <end position="227"/>
    </location>
</feature>
<gene>
    <name evidence="2" type="ORF">DPX39_030017100</name>
</gene>
<feature type="compositionally biased region" description="Polar residues" evidence="1">
    <location>
        <begin position="99"/>
        <end position="109"/>
    </location>
</feature>
<protein>
    <submittedName>
        <fullName evidence="2">Uncharacterized protein</fullName>
    </submittedName>
</protein>
<evidence type="ECO:0000313" key="3">
    <source>
        <dbReference type="Proteomes" id="UP000266743"/>
    </source>
</evidence>